<protein>
    <submittedName>
        <fullName evidence="2">Uncharacterized protein</fullName>
    </submittedName>
</protein>
<dbReference type="Proteomes" id="UP001229313">
    <property type="component" value="Chromosome"/>
</dbReference>
<feature type="region of interest" description="Disordered" evidence="1">
    <location>
        <begin position="1"/>
        <end position="30"/>
    </location>
</feature>
<name>A0ABY9P8C9_9GAMM</name>
<keyword evidence="3" id="KW-1185">Reference proteome</keyword>
<dbReference type="EMBL" id="CP133568">
    <property type="protein sequence ID" value="WMT03337.1"/>
    <property type="molecule type" value="Genomic_DNA"/>
</dbReference>
<proteinExistence type="predicted"/>
<dbReference type="RefSeq" id="WP_309152114.1">
    <property type="nucleotide sequence ID" value="NZ_CP133568.1"/>
</dbReference>
<evidence type="ECO:0000313" key="3">
    <source>
        <dbReference type="Proteomes" id="UP001229313"/>
    </source>
</evidence>
<evidence type="ECO:0000256" key="1">
    <source>
        <dbReference type="SAM" id="MobiDB-lite"/>
    </source>
</evidence>
<sequence>MAINRLSPEAQAADAAAHQGPAVDRAAPPPSVDLICNDVPPPEVAAIFDHLDRRFFEHFRNVE</sequence>
<gene>
    <name evidence="2" type="ORF">RDV84_00330</name>
</gene>
<organism evidence="2 3">
    <name type="scientific">Lysobacter yananisis</name>
    <dbReference type="NCBI Taxonomy" id="1003114"/>
    <lineage>
        <taxon>Bacteria</taxon>
        <taxon>Pseudomonadati</taxon>
        <taxon>Pseudomonadota</taxon>
        <taxon>Gammaproteobacteria</taxon>
        <taxon>Lysobacterales</taxon>
        <taxon>Lysobacteraceae</taxon>
        <taxon>Lysobacter</taxon>
    </lineage>
</organism>
<evidence type="ECO:0000313" key="2">
    <source>
        <dbReference type="EMBL" id="WMT03337.1"/>
    </source>
</evidence>
<reference evidence="2 3" key="1">
    <citation type="submission" date="2023-08" db="EMBL/GenBank/DDBJ databases">
        <title>The whole genome sequence of Lysobacter yananisis.</title>
        <authorList>
            <person name="Sun H."/>
        </authorList>
    </citation>
    <scope>NUCLEOTIDE SEQUENCE [LARGE SCALE GENOMIC DNA]</scope>
    <source>
        <strain evidence="2 3">SNNU513</strain>
    </source>
</reference>
<accession>A0ABY9P8C9</accession>